<sequence length="273" mass="31123">MSGNDTNGLNSTVSGNAQPSASLEGCIIVYVLTLAAFTYGLISWCLIKKFRNYKNYTFLCTIFANLLLLTCGFIASTSNWLYFSTLFYFYTVKHYWLLVISHMFYVDFVKVFNGNINRKYLKSSIFSWGVPLIPTVGTLFFGIWKSDIGKKYVGIILMILFATLILPLVVNCILYIIILCSLCRSFKTNEPTTSNTCRRLSLATLIFILSDVSLLSSYIIMIVMSAPSPGFVLELLLLFWSTLVLELFLVVGKRNREVWSEYIERQLAKYRAK</sequence>
<organism evidence="1 2">
    <name type="scientific">Mythimna loreyi</name>
    <dbReference type="NCBI Taxonomy" id="667449"/>
    <lineage>
        <taxon>Eukaryota</taxon>
        <taxon>Metazoa</taxon>
        <taxon>Ecdysozoa</taxon>
        <taxon>Arthropoda</taxon>
        <taxon>Hexapoda</taxon>
        <taxon>Insecta</taxon>
        <taxon>Pterygota</taxon>
        <taxon>Neoptera</taxon>
        <taxon>Endopterygota</taxon>
        <taxon>Lepidoptera</taxon>
        <taxon>Glossata</taxon>
        <taxon>Ditrysia</taxon>
        <taxon>Noctuoidea</taxon>
        <taxon>Noctuidae</taxon>
        <taxon>Noctuinae</taxon>
        <taxon>Hadenini</taxon>
        <taxon>Mythimna</taxon>
    </lineage>
</organism>
<evidence type="ECO:0000313" key="1">
    <source>
        <dbReference type="EMBL" id="KAJ8714963.1"/>
    </source>
</evidence>
<comment type="caution">
    <text evidence="1">The sequence shown here is derived from an EMBL/GenBank/DDBJ whole genome shotgun (WGS) entry which is preliminary data.</text>
</comment>
<keyword evidence="2" id="KW-1185">Reference proteome</keyword>
<reference evidence="1" key="1">
    <citation type="submission" date="2023-03" db="EMBL/GenBank/DDBJ databases">
        <title>Chromosome-level genomes of two armyworms, Mythimna separata and Mythimna loreyi, provide insights into the biosynthesis and reception of sex pheromones.</title>
        <authorList>
            <person name="Zhao H."/>
        </authorList>
    </citation>
    <scope>NUCLEOTIDE SEQUENCE</scope>
    <source>
        <strain evidence="1">BeijingLab</strain>
    </source>
</reference>
<dbReference type="Proteomes" id="UP001231649">
    <property type="component" value="Chromosome 17"/>
</dbReference>
<name>A0ACC2QDN0_9NEOP</name>
<proteinExistence type="predicted"/>
<dbReference type="EMBL" id="CM056793">
    <property type="protein sequence ID" value="KAJ8714963.1"/>
    <property type="molecule type" value="Genomic_DNA"/>
</dbReference>
<protein>
    <submittedName>
        <fullName evidence="1">Uncharacterized protein</fullName>
    </submittedName>
</protein>
<accession>A0ACC2QDN0</accession>
<gene>
    <name evidence="1" type="ORF">PYW08_004944</name>
</gene>
<evidence type="ECO:0000313" key="2">
    <source>
        <dbReference type="Proteomes" id="UP001231649"/>
    </source>
</evidence>